<evidence type="ECO:0000256" key="1">
    <source>
        <dbReference type="ARBA" id="ARBA00001974"/>
    </source>
</evidence>
<dbReference type="PANTHER" id="PTHR11552:SF147">
    <property type="entry name" value="CHOLINE DEHYDROGENASE, MITOCHONDRIAL"/>
    <property type="match status" value="1"/>
</dbReference>
<keyword evidence="3" id="KW-0285">Flavoprotein</keyword>
<dbReference type="SUPFAM" id="SSF54373">
    <property type="entry name" value="FAD-linked reductases, C-terminal domain"/>
    <property type="match status" value="1"/>
</dbReference>
<dbReference type="Pfam" id="PF00732">
    <property type="entry name" value="GMC_oxred_N"/>
    <property type="match status" value="1"/>
</dbReference>
<dbReference type="InterPro" id="IPR007867">
    <property type="entry name" value="GMC_OxRtase_C"/>
</dbReference>
<dbReference type="InterPro" id="IPR012132">
    <property type="entry name" value="GMC_OxRdtase"/>
</dbReference>
<evidence type="ECO:0000256" key="3">
    <source>
        <dbReference type="ARBA" id="ARBA00022630"/>
    </source>
</evidence>
<dbReference type="Gene3D" id="3.50.50.60">
    <property type="entry name" value="FAD/NAD(P)-binding domain"/>
    <property type="match status" value="1"/>
</dbReference>
<dbReference type="PIRSF" id="PIRSF000137">
    <property type="entry name" value="Alcohol_oxidase"/>
    <property type="match status" value="1"/>
</dbReference>
<dbReference type="InterPro" id="IPR000172">
    <property type="entry name" value="GMC_OxRdtase_N"/>
</dbReference>
<dbReference type="GO" id="GO:0050660">
    <property type="term" value="F:flavin adenine dinucleotide binding"/>
    <property type="evidence" value="ECO:0007669"/>
    <property type="project" value="InterPro"/>
</dbReference>
<sequence>MSNVDDTYDYVIVGAGSSGSVLADRLTRDGKSRVLLLEAGGDNESELVRMPRAFMKMWGNPQYFWQFPVKAQKDRPANETWVYGRGLGGSSSTNGTWYLRGMPADYDAWRDMGLHEWSWSEVERCFTEMESYRYRHGHRSRGRNGPLQITELPFRSPVIRAAREAGRQMGLPVLDDINTPDTQGIGYTQATVDRRGRRASAYRAFLKPAMGRSNLVVKTGALAERIAFEGERAAGVHYRVGETAQFARARREVILCAGVLQSPKLLQLSGVGPADVLAKAGVAVVKDMPAVGRHLADHAMFSISFRMRNDAGFNREFHGWRLMRHVLQYYTTRTGLMAYTSPELTALVSMRSAPHWPDVQFGIGPFSMRSSEEIKADPGRGALEDQPGLTLNGYYLRPKSRGSVAIQSADITQPVLVDANWWGDPEDRTLLVEMLRLMREFAAQPALAPYIVREVVPGAQHQSDEEIFEALKWLVSPGVHATGTCRMGAPGDAVLDSRLRVHGLHGLRVVDCSSMPTLPSGNTNGPAMMLGYRAAELILEDRDSGDGTSHRTIKGTHEVSAQSLV</sequence>
<feature type="region of interest" description="Disordered" evidence="5">
    <location>
        <begin position="543"/>
        <end position="565"/>
    </location>
</feature>
<name>A0A7W9TWD1_9BURK</name>
<dbReference type="Pfam" id="PF05199">
    <property type="entry name" value="GMC_oxred_C"/>
    <property type="match status" value="1"/>
</dbReference>
<evidence type="ECO:0000259" key="6">
    <source>
        <dbReference type="Pfam" id="PF00732"/>
    </source>
</evidence>
<evidence type="ECO:0000256" key="2">
    <source>
        <dbReference type="ARBA" id="ARBA00010790"/>
    </source>
</evidence>
<evidence type="ECO:0000313" key="8">
    <source>
        <dbReference type="EMBL" id="MBB6102633.1"/>
    </source>
</evidence>
<comment type="similarity">
    <text evidence="2">Belongs to the GMC oxidoreductase family.</text>
</comment>
<gene>
    <name evidence="8" type="ORF">F4827_002485</name>
</gene>
<dbReference type="EC" id="1.1.99.1" evidence="8"/>
<organism evidence="8 9">
    <name type="scientific">Paraburkholderia bannensis</name>
    <dbReference type="NCBI Taxonomy" id="765414"/>
    <lineage>
        <taxon>Bacteria</taxon>
        <taxon>Pseudomonadati</taxon>
        <taxon>Pseudomonadota</taxon>
        <taxon>Betaproteobacteria</taxon>
        <taxon>Burkholderiales</taxon>
        <taxon>Burkholderiaceae</taxon>
        <taxon>Paraburkholderia</taxon>
    </lineage>
</organism>
<evidence type="ECO:0000256" key="5">
    <source>
        <dbReference type="SAM" id="MobiDB-lite"/>
    </source>
</evidence>
<keyword evidence="9" id="KW-1185">Reference proteome</keyword>
<feature type="domain" description="Glucose-methanol-choline oxidoreductase N-terminal" evidence="6">
    <location>
        <begin position="8"/>
        <end position="299"/>
    </location>
</feature>
<comment type="caution">
    <text evidence="8">The sequence shown here is derived from an EMBL/GenBank/DDBJ whole genome shotgun (WGS) entry which is preliminary data.</text>
</comment>
<evidence type="ECO:0000256" key="4">
    <source>
        <dbReference type="ARBA" id="ARBA00022827"/>
    </source>
</evidence>
<dbReference type="InterPro" id="IPR036188">
    <property type="entry name" value="FAD/NAD-bd_sf"/>
</dbReference>
<proteinExistence type="inferred from homology"/>
<dbReference type="Gene3D" id="3.30.560.10">
    <property type="entry name" value="Glucose Oxidase, domain 3"/>
    <property type="match status" value="1"/>
</dbReference>
<dbReference type="PANTHER" id="PTHR11552">
    <property type="entry name" value="GLUCOSE-METHANOL-CHOLINE GMC OXIDOREDUCTASE"/>
    <property type="match status" value="1"/>
</dbReference>
<evidence type="ECO:0000313" key="9">
    <source>
        <dbReference type="Proteomes" id="UP000571554"/>
    </source>
</evidence>
<keyword evidence="4" id="KW-0274">FAD</keyword>
<dbReference type="EMBL" id="JACHBW010000006">
    <property type="protein sequence ID" value="MBB6102633.1"/>
    <property type="molecule type" value="Genomic_DNA"/>
</dbReference>
<dbReference type="AlphaFoldDB" id="A0A7W9TWD1"/>
<feature type="domain" description="Glucose-methanol-choline oxidoreductase C-terminal" evidence="7">
    <location>
        <begin position="398"/>
        <end position="531"/>
    </location>
</feature>
<dbReference type="GO" id="GO:0008812">
    <property type="term" value="F:choline dehydrogenase activity"/>
    <property type="evidence" value="ECO:0007669"/>
    <property type="project" value="UniProtKB-EC"/>
</dbReference>
<reference evidence="8 9" key="1">
    <citation type="submission" date="2020-08" db="EMBL/GenBank/DDBJ databases">
        <title>Above-ground endophytic microbial communities from plants in different locations in the United States.</title>
        <authorList>
            <person name="Frank C."/>
        </authorList>
    </citation>
    <scope>NUCLEOTIDE SEQUENCE [LARGE SCALE GENOMIC DNA]</scope>
    <source>
        <strain evidence="8 9">WP4_2_2</strain>
    </source>
</reference>
<evidence type="ECO:0000259" key="7">
    <source>
        <dbReference type="Pfam" id="PF05199"/>
    </source>
</evidence>
<protein>
    <submittedName>
        <fullName evidence="8">Choline dehydrogenase</fullName>
        <ecNumber evidence="8">1.1.99.1</ecNumber>
    </submittedName>
</protein>
<dbReference type="SUPFAM" id="SSF51905">
    <property type="entry name" value="FAD/NAD(P)-binding domain"/>
    <property type="match status" value="1"/>
</dbReference>
<accession>A0A7W9TWD1</accession>
<dbReference type="RefSeq" id="WP_183724188.1">
    <property type="nucleotide sequence ID" value="NZ_JACHBW010000006.1"/>
</dbReference>
<keyword evidence="8" id="KW-0560">Oxidoreductase</keyword>
<dbReference type="Proteomes" id="UP000571554">
    <property type="component" value="Unassembled WGS sequence"/>
</dbReference>
<comment type="cofactor">
    <cofactor evidence="1">
        <name>FAD</name>
        <dbReference type="ChEBI" id="CHEBI:57692"/>
    </cofactor>
</comment>